<dbReference type="Proteomes" id="UP000281061">
    <property type="component" value="Unassembled WGS sequence"/>
</dbReference>
<dbReference type="InterPro" id="IPR036779">
    <property type="entry name" value="LysM_dom_sf"/>
</dbReference>
<dbReference type="CDD" id="cd00118">
    <property type="entry name" value="LysM"/>
    <property type="match status" value="1"/>
</dbReference>
<evidence type="ECO:0000313" key="3">
    <source>
        <dbReference type="Proteomes" id="UP000281061"/>
    </source>
</evidence>
<proteinExistence type="predicted"/>
<protein>
    <submittedName>
        <fullName evidence="2">LysM peptidoglycan-binding domain-containing protein</fullName>
    </submittedName>
</protein>
<evidence type="ECO:0000259" key="1">
    <source>
        <dbReference type="PROSITE" id="PS51782"/>
    </source>
</evidence>
<dbReference type="Gene3D" id="3.10.350.10">
    <property type="entry name" value="LysM domain"/>
    <property type="match status" value="1"/>
</dbReference>
<dbReference type="SUPFAM" id="SSF54106">
    <property type="entry name" value="LysM domain"/>
    <property type="match status" value="1"/>
</dbReference>
<sequence>MVFVKTGASHTYYTVVSGDSWWSIAQRNGLSVYTLVAQNCNSIYPGTLTKRNHRIGSNGWCGASFVNFLDL</sequence>
<dbReference type="Pfam" id="PF01476">
    <property type="entry name" value="LysM"/>
    <property type="match status" value="1"/>
</dbReference>
<dbReference type="AlphaFoldDB" id="A0AB37RGX6"/>
<dbReference type="SMART" id="SM00257">
    <property type="entry name" value="LysM"/>
    <property type="match status" value="1"/>
</dbReference>
<dbReference type="PROSITE" id="PS51782">
    <property type="entry name" value="LYSM"/>
    <property type="match status" value="1"/>
</dbReference>
<accession>A0AB37RGX6</accession>
<comment type="caution">
    <text evidence="2">The sequence shown here is derived from an EMBL/GenBank/DDBJ whole genome shotgun (WGS) entry which is preliminary data.</text>
</comment>
<organism evidence="2 3">
    <name type="scientific">Lactiplantibacillus pentosus</name>
    <name type="common">Lactobacillus pentosus</name>
    <dbReference type="NCBI Taxonomy" id="1589"/>
    <lineage>
        <taxon>Bacteria</taxon>
        <taxon>Bacillati</taxon>
        <taxon>Bacillota</taxon>
        <taxon>Bacilli</taxon>
        <taxon>Lactobacillales</taxon>
        <taxon>Lactobacillaceae</taxon>
        <taxon>Lactiplantibacillus</taxon>
    </lineage>
</organism>
<reference evidence="2 3" key="1">
    <citation type="submission" date="2018-10" db="EMBL/GenBank/DDBJ databases">
        <title>Genome sequences of five Lactobacillus pentosus strains isolated from brines of traditionally fermented spanish-style green table olives and differences between them.</title>
        <authorList>
            <person name="Jimenez Diaz R."/>
        </authorList>
    </citation>
    <scope>NUCLEOTIDE SEQUENCE [LARGE SCALE GENOMIC DNA]</scope>
    <source>
        <strain evidence="2 3">IG8</strain>
    </source>
</reference>
<name>A0AB37RGX6_LACPE</name>
<dbReference type="EMBL" id="RDCL01000052">
    <property type="protein sequence ID" value="RMW54721.1"/>
    <property type="molecule type" value="Genomic_DNA"/>
</dbReference>
<feature type="domain" description="LysM" evidence="1">
    <location>
        <begin position="11"/>
        <end position="61"/>
    </location>
</feature>
<gene>
    <name evidence="2" type="ORF">D6U17_07355</name>
</gene>
<evidence type="ECO:0000313" key="2">
    <source>
        <dbReference type="EMBL" id="RMW54721.1"/>
    </source>
</evidence>
<dbReference type="InterPro" id="IPR018392">
    <property type="entry name" value="LysM"/>
</dbReference>